<comment type="caution">
    <text evidence="1">The sequence shown here is derived from an EMBL/GenBank/DDBJ whole genome shotgun (WGS) entry which is preliminary data.</text>
</comment>
<protein>
    <submittedName>
        <fullName evidence="1">Uncharacterized protein</fullName>
    </submittedName>
</protein>
<dbReference type="AlphaFoldDB" id="A0A927BI16"/>
<dbReference type="EMBL" id="JACXAD010000037">
    <property type="protein sequence ID" value="MBD2770414.1"/>
    <property type="molecule type" value="Genomic_DNA"/>
</dbReference>
<sequence>MRTRSTLFLLLSTAATPENRSGYPMAPADRVFARLNFTVTGRAQATKPGGHGIYRLSFISADPKVSINGLATTLKMEYPASPRGHYFKVPRRLVSPVAQCPGDFTAETPSGPRYHKGMATGRHASGQPGPAPKSVTLTPVPAPTMATVSHWPTPPAGPVLLAYSWPASGSTQALVSDLPGRTCCPQTAQAAGVHTLHADLNALPAGSYVLTPHRGQQQDSNPESLKAE</sequence>
<keyword evidence="2" id="KW-1185">Reference proteome</keyword>
<gene>
    <name evidence="1" type="ORF">IC235_21215</name>
</gene>
<dbReference type="RefSeq" id="WP_191007224.1">
    <property type="nucleotide sequence ID" value="NZ_JACXAD010000037.1"/>
</dbReference>
<organism evidence="1 2">
    <name type="scientific">Hymenobacter montanus</name>
    <dbReference type="NCBI Taxonomy" id="2771359"/>
    <lineage>
        <taxon>Bacteria</taxon>
        <taxon>Pseudomonadati</taxon>
        <taxon>Bacteroidota</taxon>
        <taxon>Cytophagia</taxon>
        <taxon>Cytophagales</taxon>
        <taxon>Hymenobacteraceae</taxon>
        <taxon>Hymenobacter</taxon>
    </lineage>
</organism>
<reference evidence="1" key="1">
    <citation type="submission" date="2020-09" db="EMBL/GenBank/DDBJ databases">
        <authorList>
            <person name="Kim M.K."/>
        </authorList>
    </citation>
    <scope>NUCLEOTIDE SEQUENCE</scope>
    <source>
        <strain evidence="1">BT664</strain>
    </source>
</reference>
<proteinExistence type="predicted"/>
<evidence type="ECO:0000313" key="2">
    <source>
        <dbReference type="Proteomes" id="UP000612233"/>
    </source>
</evidence>
<evidence type="ECO:0000313" key="1">
    <source>
        <dbReference type="EMBL" id="MBD2770414.1"/>
    </source>
</evidence>
<accession>A0A927BI16</accession>
<dbReference type="Proteomes" id="UP000612233">
    <property type="component" value="Unassembled WGS sequence"/>
</dbReference>
<name>A0A927BI16_9BACT</name>